<sequence length="54" mass="6123">SFNKYTQITAGAIKKSLKETRIGIGRLRLAAEKRGITTLRYQVWENGKSGEQVR</sequence>
<evidence type="ECO:0000256" key="1">
    <source>
        <dbReference type="ARBA" id="ARBA00009502"/>
    </source>
</evidence>
<organism evidence="2 3">
    <name type="scientific">Gymnopus androsaceus JB14</name>
    <dbReference type="NCBI Taxonomy" id="1447944"/>
    <lineage>
        <taxon>Eukaryota</taxon>
        <taxon>Fungi</taxon>
        <taxon>Dikarya</taxon>
        <taxon>Basidiomycota</taxon>
        <taxon>Agaricomycotina</taxon>
        <taxon>Agaricomycetes</taxon>
        <taxon>Agaricomycetidae</taxon>
        <taxon>Agaricales</taxon>
        <taxon>Marasmiineae</taxon>
        <taxon>Omphalotaceae</taxon>
        <taxon>Gymnopus</taxon>
    </lineage>
</organism>
<feature type="non-terminal residue" evidence="2">
    <location>
        <position position="54"/>
    </location>
</feature>
<proteinExistence type="inferred from homology"/>
<dbReference type="GO" id="GO:0046933">
    <property type="term" value="F:proton-transporting ATP synthase activity, rotational mechanism"/>
    <property type="evidence" value="ECO:0007669"/>
    <property type="project" value="InterPro"/>
</dbReference>
<comment type="similarity">
    <text evidence="1">Belongs to the eukaryotic ATPase epsilon family.</text>
</comment>
<dbReference type="EMBL" id="ML770908">
    <property type="protein sequence ID" value="KAE9382866.1"/>
    <property type="molecule type" value="Genomic_DNA"/>
</dbReference>
<dbReference type="InterPro" id="IPR036742">
    <property type="entry name" value="ATP_synth_F1_esu_sf_mt"/>
</dbReference>
<evidence type="ECO:0000313" key="3">
    <source>
        <dbReference type="Proteomes" id="UP000799118"/>
    </source>
</evidence>
<dbReference type="AlphaFoldDB" id="A0A6A4GBJ1"/>
<protein>
    <submittedName>
        <fullName evidence="2">Uncharacterized protein</fullName>
    </submittedName>
</protein>
<accession>A0A6A4GBJ1</accession>
<reference evidence="2" key="1">
    <citation type="journal article" date="2019" name="Environ. Microbiol.">
        <title>Fungal ecological strategies reflected in gene transcription - a case study of two litter decomposers.</title>
        <authorList>
            <person name="Barbi F."/>
            <person name="Kohler A."/>
            <person name="Barry K."/>
            <person name="Baskaran P."/>
            <person name="Daum C."/>
            <person name="Fauchery L."/>
            <person name="Ihrmark K."/>
            <person name="Kuo A."/>
            <person name="LaButti K."/>
            <person name="Lipzen A."/>
            <person name="Morin E."/>
            <person name="Grigoriev I.V."/>
            <person name="Henrissat B."/>
            <person name="Lindahl B."/>
            <person name="Martin F."/>
        </authorList>
    </citation>
    <scope>NUCLEOTIDE SEQUENCE</scope>
    <source>
        <strain evidence="2">JB14</strain>
    </source>
</reference>
<name>A0A6A4GBJ1_9AGAR</name>
<dbReference type="Gene3D" id="1.10.1620.20">
    <property type="entry name" value="ATP synthase, F1 complex, epsilon subunit superfamily, mitochondrial"/>
    <property type="match status" value="1"/>
</dbReference>
<gene>
    <name evidence="2" type="ORF">BT96DRAFT_782945</name>
</gene>
<dbReference type="GO" id="GO:0005743">
    <property type="term" value="C:mitochondrial inner membrane"/>
    <property type="evidence" value="ECO:0007669"/>
    <property type="project" value="InterPro"/>
</dbReference>
<dbReference type="InterPro" id="IPR006721">
    <property type="entry name" value="ATP_synth_F1_esu_mt"/>
</dbReference>
<dbReference type="GO" id="GO:0045259">
    <property type="term" value="C:proton-transporting ATP synthase complex"/>
    <property type="evidence" value="ECO:0007669"/>
    <property type="project" value="InterPro"/>
</dbReference>
<dbReference type="Proteomes" id="UP000799118">
    <property type="component" value="Unassembled WGS sequence"/>
</dbReference>
<keyword evidence="3" id="KW-1185">Reference proteome</keyword>
<dbReference type="OrthoDB" id="269124at2759"/>
<dbReference type="Pfam" id="PF04627">
    <property type="entry name" value="ATP-synt_Eps"/>
    <property type="match status" value="1"/>
</dbReference>
<feature type="non-terminal residue" evidence="2">
    <location>
        <position position="1"/>
    </location>
</feature>
<evidence type="ECO:0000313" key="2">
    <source>
        <dbReference type="EMBL" id="KAE9382866.1"/>
    </source>
</evidence>